<keyword evidence="2" id="KW-1185">Reference proteome</keyword>
<evidence type="ECO:0000313" key="1">
    <source>
        <dbReference type="EMBL" id="QDU87307.1"/>
    </source>
</evidence>
<gene>
    <name evidence="1" type="ORF">Pla175_06660</name>
</gene>
<dbReference type="RefSeq" id="WP_145281276.1">
    <property type="nucleotide sequence ID" value="NZ_CP036291.1"/>
</dbReference>
<dbReference type="EMBL" id="CP036291">
    <property type="protein sequence ID" value="QDU87307.1"/>
    <property type="molecule type" value="Genomic_DNA"/>
</dbReference>
<organism evidence="1 2">
    <name type="scientific">Pirellulimonas nuda</name>
    <dbReference type="NCBI Taxonomy" id="2528009"/>
    <lineage>
        <taxon>Bacteria</taxon>
        <taxon>Pseudomonadati</taxon>
        <taxon>Planctomycetota</taxon>
        <taxon>Planctomycetia</taxon>
        <taxon>Pirellulales</taxon>
        <taxon>Lacipirellulaceae</taxon>
        <taxon>Pirellulimonas</taxon>
    </lineage>
</organism>
<evidence type="ECO:0008006" key="3">
    <source>
        <dbReference type="Google" id="ProtNLM"/>
    </source>
</evidence>
<dbReference type="KEGG" id="pnd:Pla175_06660"/>
<dbReference type="Proteomes" id="UP000317429">
    <property type="component" value="Chromosome"/>
</dbReference>
<proteinExistence type="predicted"/>
<name>A0A518D749_9BACT</name>
<dbReference type="AlphaFoldDB" id="A0A518D749"/>
<protein>
    <recommendedName>
        <fullName evidence="3">DUF3805 domain-containing protein</fullName>
    </recommendedName>
</protein>
<reference evidence="1 2" key="1">
    <citation type="submission" date="2019-02" db="EMBL/GenBank/DDBJ databases">
        <title>Deep-cultivation of Planctomycetes and their phenomic and genomic characterization uncovers novel biology.</title>
        <authorList>
            <person name="Wiegand S."/>
            <person name="Jogler M."/>
            <person name="Boedeker C."/>
            <person name="Pinto D."/>
            <person name="Vollmers J."/>
            <person name="Rivas-Marin E."/>
            <person name="Kohn T."/>
            <person name="Peeters S.H."/>
            <person name="Heuer A."/>
            <person name="Rast P."/>
            <person name="Oberbeckmann S."/>
            <person name="Bunk B."/>
            <person name="Jeske O."/>
            <person name="Meyerdierks A."/>
            <person name="Storesund J.E."/>
            <person name="Kallscheuer N."/>
            <person name="Luecker S."/>
            <person name="Lage O.M."/>
            <person name="Pohl T."/>
            <person name="Merkel B.J."/>
            <person name="Hornburger P."/>
            <person name="Mueller R.-W."/>
            <person name="Bruemmer F."/>
            <person name="Labrenz M."/>
            <person name="Spormann A.M."/>
            <person name="Op den Camp H."/>
            <person name="Overmann J."/>
            <person name="Amann R."/>
            <person name="Jetten M.S.M."/>
            <person name="Mascher T."/>
            <person name="Medema M.H."/>
            <person name="Devos D.P."/>
            <person name="Kaster A.-K."/>
            <person name="Ovreas L."/>
            <person name="Rohde M."/>
            <person name="Galperin M.Y."/>
            <person name="Jogler C."/>
        </authorList>
    </citation>
    <scope>NUCLEOTIDE SEQUENCE [LARGE SCALE GENOMIC DNA]</scope>
    <source>
        <strain evidence="1 2">Pla175</strain>
    </source>
</reference>
<evidence type="ECO:0000313" key="2">
    <source>
        <dbReference type="Proteomes" id="UP000317429"/>
    </source>
</evidence>
<dbReference type="OrthoDB" id="213056at2"/>
<sequence>MSATYDKHGLHFLYPSDWTLDESNDDDDATAQVTVLGRDTAFWTVSLYSGLLDTQQTAADLLSAMREEYPDLESEEVSEPIGAVLLVGNDMRFTYLDLTSTALTRVFHRGHDTCVVLYQAEDEEMEEVESVMRAMTLSLVGATPAT</sequence>
<accession>A0A518D749</accession>